<dbReference type="GO" id="GO:0005634">
    <property type="term" value="C:nucleus"/>
    <property type="evidence" value="ECO:0007669"/>
    <property type="project" value="UniProtKB-SubCell"/>
</dbReference>
<feature type="domain" description="ELP1 N-terminal second beta-propeller" evidence="8">
    <location>
        <begin position="392"/>
        <end position="654"/>
    </location>
</feature>
<proteinExistence type="inferred from homology"/>
<evidence type="ECO:0000259" key="8">
    <source>
        <dbReference type="Pfam" id="PF23797"/>
    </source>
</evidence>
<evidence type="ECO:0000259" key="10">
    <source>
        <dbReference type="Pfam" id="PF23925"/>
    </source>
</evidence>
<dbReference type="Pfam" id="PF04762">
    <property type="entry name" value="Beta-prop_ELP1_1st"/>
    <property type="match status" value="1"/>
</dbReference>
<feature type="compositionally biased region" description="Basic residues" evidence="6">
    <location>
        <begin position="1149"/>
        <end position="1159"/>
    </location>
</feature>
<reference evidence="12 13" key="1">
    <citation type="journal article" date="2023" name="G3 (Bethesda)">
        <title>A high-quality reference genome for the fission yeast Schizosaccharomyces osmophilus.</title>
        <authorList>
            <person name="Jia G.S."/>
            <person name="Zhang W.C."/>
            <person name="Liang Y."/>
            <person name="Liu X.H."/>
            <person name="Rhind N."/>
            <person name="Pidoux A."/>
            <person name="Brysch-Herzberg M."/>
            <person name="Du L.L."/>
        </authorList>
    </citation>
    <scope>NUCLEOTIDE SEQUENCE [LARGE SCALE GENOMIC DNA]</scope>
    <source>
        <strain evidence="12 13">CBS 15793</strain>
    </source>
</reference>
<dbReference type="PANTHER" id="PTHR12747:SF0">
    <property type="entry name" value="ELONGATOR COMPLEX PROTEIN 1"/>
    <property type="match status" value="1"/>
</dbReference>
<dbReference type="RefSeq" id="XP_056036095.1">
    <property type="nucleotide sequence ID" value="XM_056180273.1"/>
</dbReference>
<comment type="subcellular location">
    <subcellularLocation>
        <location evidence="5">Cytoplasm</location>
    </subcellularLocation>
    <subcellularLocation>
        <location evidence="5">Nucleus</location>
    </subcellularLocation>
</comment>
<dbReference type="SUPFAM" id="SSF82171">
    <property type="entry name" value="DPP6 N-terminal domain-like"/>
    <property type="match status" value="2"/>
</dbReference>
<dbReference type="InterPro" id="IPR056169">
    <property type="entry name" value="HB_ELP1"/>
</dbReference>
<dbReference type="Pfam" id="PF23878">
    <property type="entry name" value="TPR_ELP1"/>
    <property type="match status" value="1"/>
</dbReference>
<dbReference type="InterPro" id="IPR056166">
    <property type="entry name" value="TPR_ELP1"/>
</dbReference>
<dbReference type="AlphaFoldDB" id="A0AAF0AUQ4"/>
<dbReference type="Pfam" id="PF23925">
    <property type="entry name" value="A-sol_ELP1"/>
    <property type="match status" value="1"/>
</dbReference>
<keyword evidence="5" id="KW-0539">Nucleus</keyword>
<evidence type="ECO:0000256" key="2">
    <source>
        <dbReference type="ARBA" id="ARBA00006086"/>
    </source>
</evidence>
<dbReference type="InterPro" id="IPR006849">
    <property type="entry name" value="Elp1"/>
</dbReference>
<evidence type="ECO:0000256" key="5">
    <source>
        <dbReference type="PIRNR" id="PIRNR017233"/>
    </source>
</evidence>
<comment type="similarity">
    <text evidence="2 5">Belongs to the ELP1/IKA1 family.</text>
</comment>
<sequence length="1260" mass="142847">MRNLIIQSHHVYPEISSAIQSIAFDTVNDTIYAACGLNDNNPGITVYSVHENNVVEYLTEHDDPAYLKEDGSWDQVCNMQFLGDSMSICISMKGGDIIMIKTEPSPGEPVVEVIGNVENGIVASCWSPDEQVLSILTGGNTVLLMTKRFDVIAETNLSENDLSEFNKHISVGWGRSETQFRGKRVREKLRDPTLPEHIDEGKLSEVDDGKVNMCWRGDGAYVAINRIEAGSRRAIRVYSREGVLDSISEPQDGHQSFLSWKPSGSVLASVQSSFEDGNESKVIFFERNGLRHGEFSLGCPKNEQFTGLAWNNASSILAISTPQSIALWTTGNYHWYLKKTIPIASNASFCWHPERSQSLFVTTDSHVERIDLEFAFPTCKSAAPTDYGLTPVIDGSSLLVTPLYFANIPPPLSLCTLSLPFKTELVSLNPSSSLIYLSDNYKVHVYLYEPKRKPTFLNAYDTSEYTNELNVKRLLGLDDSKFIILADDRNNNTRLFLFQCPDVKDGLNLATLLNVTDVGKNFVNVSYIETLAKLFLQSDNGEIFSFDINEFKVEKFHCNFPKACAWFTTVLIDDSVLPVGLTSSGRLYVEQRLLSSGVLSFYCTDRFLAFTTNKHILKFVHLQPFVDDMKVVEDEGVERHDERCRAVERGAKIVTMMPSKMAVVLQMPRGNLETIFPRIMVLNGARKLIDVSDYSSAFKVCRTHRLDLNMLFDYDPEKFFLNVSSFVDQLGRVDYLDLFFASLKPEDVTQSMYMDTSKYQLSENQTTYENKVNTICKAVRDILISKKDDKFFQSIITSYLCEIPPKITEALNMISGLIESKSSSVDSVIEHMCFLVDVNMLFDHALGLYDLKLALLIAQQSQKDPREYVPFLQNFQMQDMTRRKFNIDCYLKRYEHGLTHLKEIEGAFEELKDYVIKHQLYRTALELYKYDKQKQQSILIMYANYLRENGKANEAAIAFESVGMITEAIEAYKSAGMWRECMSILQFSSISDNKVEEIADDLANLCLEKRDYVDAAYIYVLYLSNLKEAINNMCKGTQYSEAIRLARTKEADPSIFKDVLLPAIGESFGEASEMVADFNSQIKAQTERILVLRAKKKEDPTGWAEGNLEDQTPDDLSLASTSVSTNRSLYTRYTQSTASTKMTRNTAKNNRRLEKKRARGKKGTVFEEEYLVNSLKRLISRVESMRAETYRLLEALMRCGMYTQASELQRGFSNVITILRENVVPILSVPMNTFETAIGEQPIVPEIPEIKHFEKLGILI</sequence>
<dbReference type="Pfam" id="PF23797">
    <property type="entry name" value="Beta-prop_ELP1_2nd"/>
    <property type="match status" value="1"/>
</dbReference>
<feature type="region of interest" description="Disordered" evidence="6">
    <location>
        <begin position="1136"/>
        <end position="1159"/>
    </location>
</feature>
<keyword evidence="13" id="KW-1185">Reference proteome</keyword>
<dbReference type="Pfam" id="PF23936">
    <property type="entry name" value="HB_ELP1"/>
    <property type="match status" value="1"/>
</dbReference>
<feature type="domain" description="ELP1 three-helical bundle" evidence="11">
    <location>
        <begin position="1060"/>
        <end position="1224"/>
    </location>
</feature>
<evidence type="ECO:0000259" key="11">
    <source>
        <dbReference type="Pfam" id="PF23936"/>
    </source>
</evidence>
<name>A0AAF0AUQ4_9SCHI</name>
<dbReference type="GeneID" id="80874962"/>
<evidence type="ECO:0000313" key="12">
    <source>
        <dbReference type="EMBL" id="WBW71852.1"/>
    </source>
</evidence>
<evidence type="ECO:0000313" key="13">
    <source>
        <dbReference type="Proteomes" id="UP001212411"/>
    </source>
</evidence>
<dbReference type="GO" id="GO:0002926">
    <property type="term" value="P:tRNA wobble base 5-methoxycarbonylmethyl-2-thiouridinylation"/>
    <property type="evidence" value="ECO:0007669"/>
    <property type="project" value="TreeGrafter"/>
</dbReference>
<dbReference type="GO" id="GO:0033588">
    <property type="term" value="C:elongator holoenzyme complex"/>
    <property type="evidence" value="ECO:0007669"/>
    <property type="project" value="InterPro"/>
</dbReference>
<feature type="domain" description="ELP1 TPR" evidence="9">
    <location>
        <begin position="883"/>
        <end position="1044"/>
    </location>
</feature>
<dbReference type="InterPro" id="IPR056165">
    <property type="entry name" value="Beta-prop_ELP1_2nd"/>
</dbReference>
<comment type="function">
    <text evidence="5">Component of the elongator complex which is required for multiple tRNA modifications, including mcm5U (5-methoxycarbonylmethyl uridine), mcm5s2U (5-methoxycarbonylmethyl-2-thiouridine), and ncm5U (5-carbamoylmethyl uridine). The elongator complex catalyzes formation of carboxymethyluridine in the wobble base at position 34 in tRNAs.</text>
</comment>
<evidence type="ECO:0000259" key="9">
    <source>
        <dbReference type="Pfam" id="PF23878"/>
    </source>
</evidence>
<feature type="domain" description="ELP1 first N-terminal beta-propeller" evidence="7">
    <location>
        <begin position="1"/>
        <end position="354"/>
    </location>
</feature>
<evidence type="ECO:0000259" key="7">
    <source>
        <dbReference type="Pfam" id="PF04762"/>
    </source>
</evidence>
<gene>
    <name evidence="12" type="primary">elp1</name>
    <name evidence="12" type="ORF">SOMG_01480</name>
</gene>
<dbReference type="KEGG" id="som:SOMG_01480"/>
<feature type="domain" description="ELP1 alpha-solenoid" evidence="10">
    <location>
        <begin position="678"/>
        <end position="873"/>
    </location>
</feature>
<evidence type="ECO:0000256" key="6">
    <source>
        <dbReference type="SAM" id="MobiDB-lite"/>
    </source>
</evidence>
<dbReference type="GO" id="GO:0000049">
    <property type="term" value="F:tRNA binding"/>
    <property type="evidence" value="ECO:0007669"/>
    <property type="project" value="TreeGrafter"/>
</dbReference>
<protein>
    <recommendedName>
        <fullName evidence="5">Elongator complex protein 1</fullName>
    </recommendedName>
</protein>
<feature type="compositionally biased region" description="Polar residues" evidence="6">
    <location>
        <begin position="1136"/>
        <end position="1148"/>
    </location>
</feature>
<comment type="pathway">
    <text evidence="1">tRNA modification; 5-methoxycarbonylmethyl-2-thiouridine-tRNA biosynthesis.</text>
</comment>
<evidence type="ECO:0000256" key="4">
    <source>
        <dbReference type="ARBA" id="ARBA00022694"/>
    </source>
</evidence>
<dbReference type="InterPro" id="IPR056167">
    <property type="entry name" value="A-sol_ELP1"/>
</dbReference>
<accession>A0AAF0AUQ4</accession>
<evidence type="ECO:0000256" key="3">
    <source>
        <dbReference type="ARBA" id="ARBA00022490"/>
    </source>
</evidence>
<keyword evidence="4" id="KW-0819">tRNA processing</keyword>
<dbReference type="GO" id="GO:0005829">
    <property type="term" value="C:cytosol"/>
    <property type="evidence" value="ECO:0007669"/>
    <property type="project" value="TreeGrafter"/>
</dbReference>
<evidence type="ECO:0000256" key="1">
    <source>
        <dbReference type="ARBA" id="ARBA00005043"/>
    </source>
</evidence>
<dbReference type="Proteomes" id="UP001212411">
    <property type="component" value="Chromosome 1"/>
</dbReference>
<dbReference type="PANTHER" id="PTHR12747">
    <property type="entry name" value="ELONGATOR COMPLEX PROTEIN 1"/>
    <property type="match status" value="1"/>
</dbReference>
<dbReference type="PIRSF" id="PIRSF017233">
    <property type="entry name" value="IKAP"/>
    <property type="match status" value="1"/>
</dbReference>
<dbReference type="InterPro" id="IPR056164">
    <property type="entry name" value="Beta-prop_ELP1_1st"/>
</dbReference>
<organism evidence="12 13">
    <name type="scientific">Schizosaccharomyces osmophilus</name>
    <dbReference type="NCBI Taxonomy" id="2545709"/>
    <lineage>
        <taxon>Eukaryota</taxon>
        <taxon>Fungi</taxon>
        <taxon>Dikarya</taxon>
        <taxon>Ascomycota</taxon>
        <taxon>Taphrinomycotina</taxon>
        <taxon>Schizosaccharomycetes</taxon>
        <taxon>Schizosaccharomycetales</taxon>
        <taxon>Schizosaccharomycetaceae</taxon>
        <taxon>Schizosaccharomyces</taxon>
    </lineage>
</organism>
<keyword evidence="3 5" id="KW-0963">Cytoplasm</keyword>
<dbReference type="EMBL" id="CP115611">
    <property type="protein sequence ID" value="WBW71852.1"/>
    <property type="molecule type" value="Genomic_DNA"/>
</dbReference>